<dbReference type="Pfam" id="PF08281">
    <property type="entry name" value="Sigma70_r4_2"/>
    <property type="match status" value="1"/>
</dbReference>
<organism evidence="8 9">
    <name type="scientific">Clostridium neuense</name>
    <dbReference type="NCBI Taxonomy" id="1728934"/>
    <lineage>
        <taxon>Bacteria</taxon>
        <taxon>Bacillati</taxon>
        <taxon>Bacillota</taxon>
        <taxon>Clostridia</taxon>
        <taxon>Eubacteriales</taxon>
        <taxon>Clostridiaceae</taxon>
        <taxon>Clostridium</taxon>
    </lineage>
</organism>
<evidence type="ECO:0000313" key="8">
    <source>
        <dbReference type="EMBL" id="MFL0248820.1"/>
    </source>
</evidence>
<evidence type="ECO:0000256" key="1">
    <source>
        <dbReference type="ARBA" id="ARBA00010641"/>
    </source>
</evidence>
<dbReference type="RefSeq" id="WP_406785911.1">
    <property type="nucleotide sequence ID" value="NZ_JBJIAA010000001.1"/>
</dbReference>
<comment type="similarity">
    <text evidence="1">Belongs to the sigma-70 factor family. ECF subfamily.</text>
</comment>
<keyword evidence="3" id="KW-0731">Sigma factor</keyword>
<dbReference type="InterPro" id="IPR013324">
    <property type="entry name" value="RNA_pol_sigma_r3/r4-like"/>
</dbReference>
<reference evidence="8 9" key="1">
    <citation type="submission" date="2024-11" db="EMBL/GenBank/DDBJ databases">
        <authorList>
            <person name="Heng Y.C."/>
            <person name="Lim A.C.H."/>
            <person name="Lee J.K.Y."/>
            <person name="Kittelmann S."/>
        </authorList>
    </citation>
    <scope>NUCLEOTIDE SEQUENCE [LARGE SCALE GENOMIC DNA]</scope>
    <source>
        <strain evidence="8 9">WILCCON 0114</strain>
    </source>
</reference>
<gene>
    <name evidence="8" type="ORF">ACJDT4_00175</name>
</gene>
<dbReference type="InterPro" id="IPR013325">
    <property type="entry name" value="RNA_pol_sigma_r2"/>
</dbReference>
<keyword evidence="2" id="KW-0805">Transcription regulation</keyword>
<evidence type="ECO:0000259" key="7">
    <source>
        <dbReference type="Pfam" id="PF08281"/>
    </source>
</evidence>
<evidence type="ECO:0000259" key="6">
    <source>
        <dbReference type="Pfam" id="PF04542"/>
    </source>
</evidence>
<evidence type="ECO:0000256" key="5">
    <source>
        <dbReference type="ARBA" id="ARBA00023163"/>
    </source>
</evidence>
<comment type="caution">
    <text evidence="8">The sequence shown here is derived from an EMBL/GenBank/DDBJ whole genome shotgun (WGS) entry which is preliminary data.</text>
</comment>
<dbReference type="NCBIfam" id="TIGR02937">
    <property type="entry name" value="sigma70-ECF"/>
    <property type="match status" value="1"/>
</dbReference>
<evidence type="ECO:0000256" key="2">
    <source>
        <dbReference type="ARBA" id="ARBA00023015"/>
    </source>
</evidence>
<dbReference type="Proteomes" id="UP001623592">
    <property type="component" value="Unassembled WGS sequence"/>
</dbReference>
<name>A0ABW8TA68_9CLOT</name>
<dbReference type="InterPro" id="IPR007627">
    <property type="entry name" value="RNA_pol_sigma70_r2"/>
</dbReference>
<dbReference type="SUPFAM" id="SSF88659">
    <property type="entry name" value="Sigma3 and sigma4 domains of RNA polymerase sigma factors"/>
    <property type="match status" value="1"/>
</dbReference>
<accession>A0ABW8TA68</accession>
<dbReference type="PANTHER" id="PTHR43133">
    <property type="entry name" value="RNA POLYMERASE ECF-TYPE SIGMA FACTO"/>
    <property type="match status" value="1"/>
</dbReference>
<dbReference type="InterPro" id="IPR036388">
    <property type="entry name" value="WH-like_DNA-bd_sf"/>
</dbReference>
<dbReference type="Gene3D" id="1.10.1740.10">
    <property type="match status" value="1"/>
</dbReference>
<keyword evidence="9" id="KW-1185">Reference proteome</keyword>
<dbReference type="EMBL" id="JBJIAA010000001">
    <property type="protein sequence ID" value="MFL0248820.1"/>
    <property type="molecule type" value="Genomic_DNA"/>
</dbReference>
<evidence type="ECO:0000313" key="9">
    <source>
        <dbReference type="Proteomes" id="UP001623592"/>
    </source>
</evidence>
<dbReference type="InterPro" id="IPR039425">
    <property type="entry name" value="RNA_pol_sigma-70-like"/>
</dbReference>
<dbReference type="Gene3D" id="1.10.10.10">
    <property type="entry name" value="Winged helix-like DNA-binding domain superfamily/Winged helix DNA-binding domain"/>
    <property type="match status" value="1"/>
</dbReference>
<sequence length="185" mass="21964">MIEDEEIIDGILKKDKYALTKLINKYGTIIHNTIFFILKDDYESINECEDDVLMCLWKNVDCFSKEKGNFKWWIVAIAKNKALTYKKRSSKSNNNVDIDNLKIKLNYDIEADYLKGEKKKQVINLIKDNLNKEDSEIFIRRYFMDNSTREIAKSMNVTSITVYNRLSRGRRKLKKILKEQNINFE</sequence>
<evidence type="ECO:0000256" key="4">
    <source>
        <dbReference type="ARBA" id="ARBA00023125"/>
    </source>
</evidence>
<feature type="domain" description="RNA polymerase sigma factor 70 region 4 type 2" evidence="7">
    <location>
        <begin position="129"/>
        <end position="173"/>
    </location>
</feature>
<dbReference type="SUPFAM" id="SSF88946">
    <property type="entry name" value="Sigma2 domain of RNA polymerase sigma factors"/>
    <property type="match status" value="1"/>
</dbReference>
<keyword evidence="5" id="KW-0804">Transcription</keyword>
<dbReference type="InterPro" id="IPR014284">
    <property type="entry name" value="RNA_pol_sigma-70_dom"/>
</dbReference>
<evidence type="ECO:0000256" key="3">
    <source>
        <dbReference type="ARBA" id="ARBA00023082"/>
    </source>
</evidence>
<proteinExistence type="inferred from homology"/>
<dbReference type="Pfam" id="PF04542">
    <property type="entry name" value="Sigma70_r2"/>
    <property type="match status" value="1"/>
</dbReference>
<dbReference type="PANTHER" id="PTHR43133:SF8">
    <property type="entry name" value="RNA POLYMERASE SIGMA FACTOR HI_1459-RELATED"/>
    <property type="match status" value="1"/>
</dbReference>
<protein>
    <submittedName>
        <fullName evidence="8">Sigma-70 family RNA polymerase sigma factor</fullName>
    </submittedName>
</protein>
<dbReference type="InterPro" id="IPR013249">
    <property type="entry name" value="RNA_pol_sigma70_r4_t2"/>
</dbReference>
<feature type="domain" description="RNA polymerase sigma-70 region 2" evidence="6">
    <location>
        <begin position="23"/>
        <end position="90"/>
    </location>
</feature>
<keyword evidence="4" id="KW-0238">DNA-binding</keyword>